<evidence type="ECO:0000256" key="6">
    <source>
        <dbReference type="PROSITE-ProRule" id="PRU00703"/>
    </source>
</evidence>
<name>A0A085VQY5_PSESX</name>
<dbReference type="GO" id="GO:0050201">
    <property type="term" value="F:fucokinase activity"/>
    <property type="evidence" value="ECO:0007669"/>
    <property type="project" value="TreeGrafter"/>
</dbReference>
<dbReference type="Gene3D" id="3.10.580.10">
    <property type="entry name" value="CBS-domain"/>
    <property type="match status" value="1"/>
</dbReference>
<dbReference type="Pfam" id="PF00571">
    <property type="entry name" value="CBS"/>
    <property type="match status" value="1"/>
</dbReference>
<dbReference type="Proteomes" id="UP000028631">
    <property type="component" value="Unassembled WGS sequence"/>
</dbReference>
<dbReference type="InterPro" id="IPR020568">
    <property type="entry name" value="Ribosomal_Su5_D2-typ_SF"/>
</dbReference>
<dbReference type="EMBL" id="JPQU01000015">
    <property type="protein sequence ID" value="KFE57848.1"/>
    <property type="molecule type" value="Genomic_DNA"/>
</dbReference>
<dbReference type="InterPro" id="IPR001174">
    <property type="entry name" value="HddA/FKP"/>
</dbReference>
<evidence type="ECO:0000256" key="1">
    <source>
        <dbReference type="ARBA" id="ARBA00022679"/>
    </source>
</evidence>
<dbReference type="Gene3D" id="3.30.230.120">
    <property type="match status" value="1"/>
</dbReference>
<evidence type="ECO:0000313" key="9">
    <source>
        <dbReference type="Proteomes" id="UP000028631"/>
    </source>
</evidence>
<reference evidence="8 9" key="1">
    <citation type="submission" date="2014-07" db="EMBL/GenBank/DDBJ databases">
        <title>Draft Genome Sequences of Environmental Pseudomonas syringae strains.</title>
        <authorList>
            <person name="Baltrus D.A."/>
            <person name="Berge O."/>
            <person name="Morris C."/>
        </authorList>
    </citation>
    <scope>NUCLEOTIDE SEQUENCE [LARGE SCALE GENOMIC DNA]</scope>
    <source>
        <strain evidence="8 9">GAW0119</strain>
    </source>
</reference>
<evidence type="ECO:0000259" key="7">
    <source>
        <dbReference type="PROSITE" id="PS51371"/>
    </source>
</evidence>
<feature type="domain" description="CBS" evidence="7">
    <location>
        <begin position="1"/>
        <end position="60"/>
    </location>
</feature>
<dbReference type="InterPro" id="IPR052203">
    <property type="entry name" value="GHMP_Kinase-Related"/>
</dbReference>
<evidence type="ECO:0000256" key="3">
    <source>
        <dbReference type="ARBA" id="ARBA00022777"/>
    </source>
</evidence>
<comment type="similarity">
    <text evidence="5">Belongs to the GHMP kinase family.</text>
</comment>
<gene>
    <name evidence="8" type="ORF">IV01_01945</name>
</gene>
<sequence>MNRLVKKQTVYTDQTILDAVECIESGDLQIVFVVDDQERLVGVITNGDLRRYLLQEGGETDVPVTACMNTHYRSVQVGASREELLKIFDLSFNAIPVVDVAGCLVDVVTPALLAANSEVPVLARARAPVRMSFSGGGSDLTYYFVDNPAAVLSCTLGLYSHATLIPRPDDVIQIFSEDLGTHEYYESLYDLARHADKGLLATIVSVIQPNYGLDLYIRSDFPVGSGLGGSSAVATAVIAAFNELRRDRWSTYEVAELAFQAERLCFGIAGGWQDQYASAFGGFNLIEFKEGRNLVHPIRLTESIWNELEECLVLCDTQIAHDSGKLHERQREEMVNKDSKAALITESVELCRHMHHHLIRGELHDFGRCLHQGWMLKRQFSHAVSDGVLDQIYDSALAAGALGGKLLGAGGGGFFLFFVQPQHRSAVTDKVRELGCRITDFRFETNGVTSWRTKIQ</sequence>
<dbReference type="PANTHER" id="PTHR32463">
    <property type="entry name" value="L-FUCOSE KINASE"/>
    <property type="match status" value="1"/>
</dbReference>
<dbReference type="InterPro" id="IPR046342">
    <property type="entry name" value="CBS_dom_sf"/>
</dbReference>
<dbReference type="Pfam" id="PF00288">
    <property type="entry name" value="GHMP_kinases_N"/>
    <property type="match status" value="1"/>
</dbReference>
<evidence type="ECO:0000313" key="8">
    <source>
        <dbReference type="EMBL" id="KFE57848.1"/>
    </source>
</evidence>
<dbReference type="Pfam" id="PF08544">
    <property type="entry name" value="GHMP_kinases_C"/>
    <property type="match status" value="1"/>
</dbReference>
<dbReference type="GO" id="GO:0005524">
    <property type="term" value="F:ATP binding"/>
    <property type="evidence" value="ECO:0007669"/>
    <property type="project" value="UniProtKB-KW"/>
</dbReference>
<accession>A0A085VQY5</accession>
<dbReference type="InterPro" id="IPR013750">
    <property type="entry name" value="GHMP_kinase_C_dom"/>
</dbReference>
<evidence type="ECO:0000256" key="4">
    <source>
        <dbReference type="ARBA" id="ARBA00022840"/>
    </source>
</evidence>
<keyword evidence="3 8" id="KW-0418">Kinase</keyword>
<keyword evidence="4" id="KW-0067">ATP-binding</keyword>
<dbReference type="SUPFAM" id="SSF54211">
    <property type="entry name" value="Ribosomal protein S5 domain 2-like"/>
    <property type="match status" value="1"/>
</dbReference>
<dbReference type="SUPFAM" id="SSF54631">
    <property type="entry name" value="CBS-domain pair"/>
    <property type="match status" value="1"/>
</dbReference>
<protein>
    <submittedName>
        <fullName evidence="8">Sugar kinase</fullName>
    </submittedName>
</protein>
<comment type="caution">
    <text evidence="8">The sequence shown here is derived from an EMBL/GenBank/DDBJ whole genome shotgun (WGS) entry which is preliminary data.</text>
</comment>
<dbReference type="AlphaFoldDB" id="A0A085VQY5"/>
<evidence type="ECO:0000256" key="2">
    <source>
        <dbReference type="ARBA" id="ARBA00022741"/>
    </source>
</evidence>
<proteinExistence type="inferred from homology"/>
<dbReference type="InterPro" id="IPR006204">
    <property type="entry name" value="GHMP_kinase_N_dom"/>
</dbReference>
<dbReference type="InterPro" id="IPR000644">
    <property type="entry name" value="CBS_dom"/>
</dbReference>
<keyword evidence="1" id="KW-0808">Transferase</keyword>
<keyword evidence="6" id="KW-0129">CBS domain</keyword>
<keyword evidence="2" id="KW-0547">Nucleotide-binding</keyword>
<dbReference type="PATRIC" id="fig|317.175.peg.415"/>
<dbReference type="SUPFAM" id="SSF55060">
    <property type="entry name" value="GHMP Kinase, C-terminal domain"/>
    <property type="match status" value="1"/>
</dbReference>
<organism evidence="8 9">
    <name type="scientific">Pseudomonas syringae</name>
    <dbReference type="NCBI Taxonomy" id="317"/>
    <lineage>
        <taxon>Bacteria</taxon>
        <taxon>Pseudomonadati</taxon>
        <taxon>Pseudomonadota</taxon>
        <taxon>Gammaproteobacteria</taxon>
        <taxon>Pseudomonadales</taxon>
        <taxon>Pseudomonadaceae</taxon>
        <taxon>Pseudomonas</taxon>
    </lineage>
</organism>
<dbReference type="PANTHER" id="PTHR32463:SF0">
    <property type="entry name" value="L-FUCOSE KINASE"/>
    <property type="match status" value="1"/>
</dbReference>
<dbReference type="PROSITE" id="PS51371">
    <property type="entry name" value="CBS"/>
    <property type="match status" value="1"/>
</dbReference>
<dbReference type="InterPro" id="IPR036554">
    <property type="entry name" value="GHMP_kinase_C_sf"/>
</dbReference>
<keyword evidence="9" id="KW-1185">Reference proteome</keyword>
<dbReference type="RefSeq" id="WP_032625490.1">
    <property type="nucleotide sequence ID" value="NZ_JPQU01000015.1"/>
</dbReference>
<dbReference type="PRINTS" id="PR00960">
    <property type="entry name" value="LMBPPROTEIN"/>
</dbReference>
<dbReference type="GO" id="GO:0042352">
    <property type="term" value="P:GDP-L-fucose salvage"/>
    <property type="evidence" value="ECO:0007669"/>
    <property type="project" value="TreeGrafter"/>
</dbReference>
<dbReference type="OrthoDB" id="9812992at2"/>
<evidence type="ECO:0000256" key="5">
    <source>
        <dbReference type="ARBA" id="ARBA00038121"/>
    </source>
</evidence>